<proteinExistence type="predicted"/>
<dbReference type="EMBL" id="JGZO01000012">
    <property type="protein sequence ID" value="KFI93674.1"/>
    <property type="molecule type" value="Genomic_DNA"/>
</dbReference>
<protein>
    <submittedName>
        <fullName evidence="1">Uncharacterized protein</fullName>
    </submittedName>
</protein>
<dbReference type="Proteomes" id="UP000029033">
    <property type="component" value="Unassembled WGS sequence"/>
</dbReference>
<name>A0A087DDS4_9BIFI</name>
<evidence type="ECO:0000313" key="1">
    <source>
        <dbReference type="EMBL" id="KFI93674.1"/>
    </source>
</evidence>
<comment type="caution">
    <text evidence="1">The sequence shown here is derived from an EMBL/GenBank/DDBJ whole genome shotgun (WGS) entry which is preliminary data.</text>
</comment>
<keyword evidence="2" id="KW-1185">Reference proteome</keyword>
<dbReference type="STRING" id="158787.BSCA_0164"/>
<dbReference type="RefSeq" id="WP_033517602.1">
    <property type="nucleotide sequence ID" value="NZ_CAUPKV010000038.1"/>
</dbReference>
<dbReference type="OrthoDB" id="3240458at2"/>
<organism evidence="1 2">
    <name type="scientific">Bifidobacterium scardovii</name>
    <dbReference type="NCBI Taxonomy" id="158787"/>
    <lineage>
        <taxon>Bacteria</taxon>
        <taxon>Bacillati</taxon>
        <taxon>Actinomycetota</taxon>
        <taxon>Actinomycetes</taxon>
        <taxon>Bifidobacteriales</taxon>
        <taxon>Bifidobacteriaceae</taxon>
        <taxon>Bifidobacterium</taxon>
    </lineage>
</organism>
<dbReference type="GeneID" id="85164702"/>
<sequence>MEPTEPDMSSLGQSPRDFQAESKYLQAVADYRRYLNFLRWMQDNDMEPTGSYMGDGVPRDFAGHPFEPLDWKGVSRL</sequence>
<accession>A0A087DDS4</accession>
<gene>
    <name evidence="1" type="ORF">BSCA_0164</name>
</gene>
<reference evidence="1 2" key="1">
    <citation type="submission" date="2014-03" db="EMBL/GenBank/DDBJ databases">
        <title>Genomics of Bifidobacteria.</title>
        <authorList>
            <person name="Ventura M."/>
            <person name="Milani C."/>
            <person name="Lugli G.A."/>
        </authorList>
    </citation>
    <scope>NUCLEOTIDE SEQUENCE [LARGE SCALE GENOMIC DNA]</scope>
    <source>
        <strain evidence="1 2">LMG 21589</strain>
    </source>
</reference>
<evidence type="ECO:0000313" key="2">
    <source>
        <dbReference type="Proteomes" id="UP000029033"/>
    </source>
</evidence>
<dbReference type="AlphaFoldDB" id="A0A087DDS4"/>